<reference evidence="6 7" key="1">
    <citation type="submission" date="2017-10" db="EMBL/GenBank/DDBJ databases">
        <title>Resolving the taxonomy of Roseburia spp., Eubacterium rectale and Agathobacter spp. through phylogenomic analysis.</title>
        <authorList>
            <person name="Sheridan P.O."/>
            <person name="Walker A.W."/>
            <person name="Duncan S.H."/>
            <person name="Scott K.P."/>
            <person name="Toole P.W.O."/>
            <person name="Luis P."/>
            <person name="Flint H.J."/>
        </authorList>
    </citation>
    <scope>NUCLEOTIDE SEQUENCE [LARGE SCALE GENOMIC DNA]</scope>
    <source>
        <strain evidence="6 7">JK626</strain>
    </source>
</reference>
<evidence type="ECO:0000256" key="3">
    <source>
        <dbReference type="ARBA" id="ARBA00023239"/>
    </source>
</evidence>
<dbReference type="Proteomes" id="UP000225889">
    <property type="component" value="Unassembled WGS sequence"/>
</dbReference>
<dbReference type="PANTHER" id="PTHR43699">
    <property type="entry name" value="3-DEHYDROQUINATE DEHYDRATASE"/>
    <property type="match status" value="1"/>
</dbReference>
<dbReference type="GO" id="GO:0046279">
    <property type="term" value="P:3,4-dihydroxybenzoate biosynthetic process"/>
    <property type="evidence" value="ECO:0007669"/>
    <property type="project" value="UniProtKB-ARBA"/>
</dbReference>
<comment type="function">
    <text evidence="5">Involved in the third step of the chorismate pathway, which leads to the biosynthesis of aromatic amino acids. Catalyzes the cis-dehydration of 3-dehydroquinate (DHQ) and introduces the first double bond of the aromatic ring to yield 3-dehydroshikimate.</text>
</comment>
<dbReference type="InterPro" id="IPR050146">
    <property type="entry name" value="Type-I_3-dehydroquinase"/>
</dbReference>
<organism evidence="6 7">
    <name type="scientific">Pseudobutyrivibrio ruminis</name>
    <dbReference type="NCBI Taxonomy" id="46206"/>
    <lineage>
        <taxon>Bacteria</taxon>
        <taxon>Bacillati</taxon>
        <taxon>Bacillota</taxon>
        <taxon>Clostridia</taxon>
        <taxon>Lachnospirales</taxon>
        <taxon>Lachnospiraceae</taxon>
        <taxon>Pseudobutyrivibrio</taxon>
    </lineage>
</organism>
<dbReference type="PANTHER" id="PTHR43699:SF1">
    <property type="entry name" value="3-DEHYDROQUINATE DEHYDRATASE"/>
    <property type="match status" value="1"/>
</dbReference>
<accession>A0A2G3DWK1</accession>
<comment type="catalytic activity">
    <reaction evidence="1 5">
        <text>3-dehydroquinate = 3-dehydroshikimate + H2O</text>
        <dbReference type="Rhea" id="RHEA:21096"/>
        <dbReference type="ChEBI" id="CHEBI:15377"/>
        <dbReference type="ChEBI" id="CHEBI:16630"/>
        <dbReference type="ChEBI" id="CHEBI:32364"/>
        <dbReference type="EC" id="4.2.1.10"/>
    </reaction>
</comment>
<dbReference type="SUPFAM" id="SSF51569">
    <property type="entry name" value="Aldolase"/>
    <property type="match status" value="1"/>
</dbReference>
<dbReference type="FunFam" id="3.20.20.70:FF:000047">
    <property type="entry name" value="3-dehydroquinate dehydratase"/>
    <property type="match status" value="1"/>
</dbReference>
<feature type="active site" description="Schiff-base intermediate with substrate" evidence="5">
    <location>
        <position position="170"/>
    </location>
</feature>
<comment type="pathway">
    <text evidence="5">Metabolic intermediate biosynthesis; chorismate biosynthesis; chorismate from D-erythrose 4-phosphate and phosphoenolpyruvate: step 3/7.</text>
</comment>
<keyword evidence="4 5" id="KW-0704">Schiff base</keyword>
<protein>
    <recommendedName>
        <fullName evidence="5">3-dehydroquinate dehydratase</fullName>
        <shortName evidence="5">3-dehydroquinase</shortName>
        <ecNumber evidence="5">4.2.1.10</ecNumber>
    </recommendedName>
    <alternativeName>
        <fullName evidence="5">Type I DHQase</fullName>
    </alternativeName>
    <alternativeName>
        <fullName evidence="5">Type I dehydroquinase</fullName>
        <shortName evidence="5">DHQ1</shortName>
    </alternativeName>
</protein>
<dbReference type="InterPro" id="IPR001381">
    <property type="entry name" value="DHquinase_I"/>
</dbReference>
<proteinExistence type="inferred from homology"/>
<feature type="binding site" evidence="5">
    <location>
        <position position="236"/>
    </location>
    <ligand>
        <name>3-dehydroquinate</name>
        <dbReference type="ChEBI" id="CHEBI:32364"/>
    </ligand>
</feature>
<evidence type="ECO:0000313" key="7">
    <source>
        <dbReference type="Proteomes" id="UP000225889"/>
    </source>
</evidence>
<dbReference type="Pfam" id="PF01487">
    <property type="entry name" value="DHquinase_I"/>
    <property type="match status" value="1"/>
</dbReference>
<feature type="binding site" evidence="5">
    <location>
        <position position="213"/>
    </location>
    <ligand>
        <name>3-dehydroquinate</name>
        <dbReference type="ChEBI" id="CHEBI:32364"/>
    </ligand>
</feature>
<comment type="caution">
    <text evidence="6">The sequence shown here is derived from an EMBL/GenBank/DDBJ whole genome shotgun (WGS) entry which is preliminary data.</text>
</comment>
<evidence type="ECO:0000256" key="4">
    <source>
        <dbReference type="ARBA" id="ARBA00023270"/>
    </source>
</evidence>
<evidence type="ECO:0000256" key="1">
    <source>
        <dbReference type="ARBA" id="ARBA00001864"/>
    </source>
</evidence>
<evidence type="ECO:0000313" key="6">
    <source>
        <dbReference type="EMBL" id="PHU35240.1"/>
    </source>
</evidence>
<dbReference type="PROSITE" id="PS01028">
    <property type="entry name" value="DEHYDROQUINASE_I"/>
    <property type="match status" value="1"/>
</dbReference>
<sequence length="251" mass="27559">MSKELIIKTQELSSQKVSICVPVVASTVDSVLQQVNNCVEASVPMIELRADYFDFLEDRDVLEDTLRRVAEITDSTMVLFTIRTDVEGGEIAIAEELYRDIISFVSTTGYVDIIDLEISHVDDAADFINILHNNGAYVLASHHDFHETPELLDMIDLYGQMHNTGADILKLAVMPNTRDDVVRSLQAANMVNEEIEDALICSISMGSLGKVSRIVGSLVGSCISFAALDAASAPGQLSYDDMNTIIKILEK</sequence>
<dbReference type="NCBIfam" id="TIGR01093">
    <property type="entry name" value="aroD"/>
    <property type="match status" value="1"/>
</dbReference>
<dbReference type="RefSeq" id="WP_099391979.1">
    <property type="nucleotide sequence ID" value="NZ_PDYF01000011.1"/>
</dbReference>
<evidence type="ECO:0000256" key="5">
    <source>
        <dbReference type="HAMAP-Rule" id="MF_00214"/>
    </source>
</evidence>
<dbReference type="HAMAP" id="MF_00214">
    <property type="entry name" value="AroD"/>
    <property type="match status" value="1"/>
</dbReference>
<evidence type="ECO:0000256" key="2">
    <source>
        <dbReference type="ARBA" id="ARBA00023141"/>
    </source>
</evidence>
<dbReference type="GO" id="GO:0009423">
    <property type="term" value="P:chorismate biosynthetic process"/>
    <property type="evidence" value="ECO:0007669"/>
    <property type="project" value="UniProtKB-UniRule"/>
</dbReference>
<comment type="similarity">
    <text evidence="5">Belongs to the type-I 3-dehydroquinase family.</text>
</comment>
<comment type="caution">
    <text evidence="5">Lacks conserved residue(s) required for the propagation of feature annotation.</text>
</comment>
<dbReference type="InterPro" id="IPR018508">
    <property type="entry name" value="3-dehydroquinate_DH_AS"/>
</dbReference>
<feature type="binding site" evidence="5">
    <location>
        <begin position="47"/>
        <end position="49"/>
    </location>
    <ligand>
        <name>3-dehydroquinate</name>
        <dbReference type="ChEBI" id="CHEBI:32364"/>
    </ligand>
</feature>
<dbReference type="Gene3D" id="3.20.20.70">
    <property type="entry name" value="Aldolase class I"/>
    <property type="match status" value="1"/>
</dbReference>
<feature type="binding site" evidence="5">
    <location>
        <position position="83"/>
    </location>
    <ligand>
        <name>3-dehydroquinate</name>
        <dbReference type="ChEBI" id="CHEBI:32364"/>
    </ligand>
</feature>
<feature type="active site" description="Proton donor/acceptor" evidence="5">
    <location>
        <position position="143"/>
    </location>
</feature>
<dbReference type="EC" id="4.2.1.10" evidence="5"/>
<name>A0A2G3DWK1_9FIRM</name>
<feature type="binding site" evidence="5">
    <location>
        <position position="232"/>
    </location>
    <ligand>
        <name>3-dehydroquinate</name>
        <dbReference type="ChEBI" id="CHEBI:32364"/>
    </ligand>
</feature>
<keyword evidence="5" id="KW-0028">Amino-acid biosynthesis</keyword>
<dbReference type="InterPro" id="IPR013785">
    <property type="entry name" value="Aldolase_TIM"/>
</dbReference>
<dbReference type="UniPathway" id="UPA00053">
    <property type="reaction ID" value="UER00086"/>
</dbReference>
<dbReference type="GO" id="GO:0003855">
    <property type="term" value="F:3-dehydroquinate dehydratase activity"/>
    <property type="evidence" value="ECO:0007669"/>
    <property type="project" value="UniProtKB-UniRule"/>
</dbReference>
<dbReference type="EMBL" id="PDYF01000011">
    <property type="protein sequence ID" value="PHU35240.1"/>
    <property type="molecule type" value="Genomic_DNA"/>
</dbReference>
<reference evidence="6 7" key="2">
    <citation type="submission" date="2017-10" db="EMBL/GenBank/DDBJ databases">
        <authorList>
            <person name="Banno H."/>
            <person name="Chua N.-H."/>
        </authorList>
    </citation>
    <scope>NUCLEOTIDE SEQUENCE [LARGE SCALE GENOMIC DNA]</scope>
    <source>
        <strain evidence="6 7">JK626</strain>
    </source>
</reference>
<dbReference type="AlphaFoldDB" id="A0A2G3DWK1"/>
<keyword evidence="3 5" id="KW-0456">Lyase</keyword>
<dbReference type="GO" id="GO:0009073">
    <property type="term" value="P:aromatic amino acid family biosynthetic process"/>
    <property type="evidence" value="ECO:0007669"/>
    <property type="project" value="UniProtKB-KW"/>
</dbReference>
<gene>
    <name evidence="5 6" type="primary">aroD</name>
    <name evidence="6" type="ORF">CSX01_07900</name>
</gene>
<keyword evidence="2 5" id="KW-0057">Aromatic amino acid biosynthesis</keyword>
<dbReference type="GO" id="GO:0008652">
    <property type="term" value="P:amino acid biosynthetic process"/>
    <property type="evidence" value="ECO:0007669"/>
    <property type="project" value="UniProtKB-KW"/>
</dbReference>
<dbReference type="CDD" id="cd00502">
    <property type="entry name" value="DHQase_I"/>
    <property type="match status" value="1"/>
</dbReference>
<comment type="subunit">
    <text evidence="5">Homodimer.</text>
</comment>